<dbReference type="EMBL" id="CAJOAY010003566">
    <property type="protein sequence ID" value="CAF4028854.1"/>
    <property type="molecule type" value="Genomic_DNA"/>
</dbReference>
<dbReference type="AlphaFoldDB" id="A0A819QPR0"/>
<dbReference type="InterPro" id="IPR018289">
    <property type="entry name" value="MULE_transposase_dom"/>
</dbReference>
<dbReference type="Pfam" id="PF10551">
    <property type="entry name" value="MULE"/>
    <property type="match status" value="1"/>
</dbReference>
<name>A0A819QPR0_9BILA</name>
<dbReference type="Proteomes" id="UP000663881">
    <property type="component" value="Unassembled WGS sequence"/>
</dbReference>
<dbReference type="Gene3D" id="2.20.25.240">
    <property type="match status" value="1"/>
</dbReference>
<dbReference type="PANTHER" id="PTHR47160:SF10">
    <property type="entry name" value="MULE TRANSPOSASE DOMAIN-CONTAINING PROTEIN"/>
    <property type="match status" value="1"/>
</dbReference>
<evidence type="ECO:0000256" key="1">
    <source>
        <dbReference type="ARBA" id="ARBA00022723"/>
    </source>
</evidence>
<dbReference type="GO" id="GO:0008270">
    <property type="term" value="F:zinc ion binding"/>
    <property type="evidence" value="ECO:0007669"/>
    <property type="project" value="UniProtKB-KW"/>
</dbReference>
<evidence type="ECO:0008006" key="8">
    <source>
        <dbReference type="Google" id="ProtNLM"/>
    </source>
</evidence>
<evidence type="ECO:0000313" key="6">
    <source>
        <dbReference type="EMBL" id="CAF4028854.1"/>
    </source>
</evidence>
<evidence type="ECO:0000313" key="7">
    <source>
        <dbReference type="Proteomes" id="UP000663881"/>
    </source>
</evidence>
<keyword evidence="1" id="KW-0479">Metal-binding</keyword>
<feature type="domain" description="MULE transposase" evidence="5">
    <location>
        <begin position="199"/>
        <end position="296"/>
    </location>
</feature>
<dbReference type="Pfam" id="PF04500">
    <property type="entry name" value="FLYWCH"/>
    <property type="match status" value="1"/>
</dbReference>
<dbReference type="InterPro" id="IPR007588">
    <property type="entry name" value="Znf_FLYWCH"/>
</dbReference>
<gene>
    <name evidence="6" type="ORF">OKA104_LOCUS31436</name>
</gene>
<protein>
    <recommendedName>
        <fullName evidence="8">MULE transposase domain-containing protein</fullName>
    </recommendedName>
</protein>
<keyword evidence="2" id="KW-0863">Zinc-finger</keyword>
<proteinExistence type="predicted"/>
<reference evidence="6" key="1">
    <citation type="submission" date="2021-02" db="EMBL/GenBank/DDBJ databases">
        <authorList>
            <person name="Nowell W R."/>
        </authorList>
    </citation>
    <scope>NUCLEOTIDE SEQUENCE</scope>
</reference>
<sequence>MNTTNNVVHDSTLTVKSAVSFLISNKGKQLLVHNDYVFKCNKTTPLKRYWICTARGCKVCVHTDTQNELLLVNGYHNHAIEPHLLNIKQVKNVMKERILNETTSLTKIYDEEVKKACLSAEEIALLPTVVEFRSNMSKARKKCTPVIPKTCVFDIPPIYQETVSGNRFLLMDYYLKRAKERVLVFASDAQLDLLFESDVIFVDGTFSTAPGIFDQVFIIHVQQFNQGLPVVFCLMPNRRTTTYAELFRRLKEEAIRNNKTFKPKRVVSDFELALVAAVRTEFPDSLHSGCNFHFLQAVHRNIGNLGLASEYKENETIREQCRQLMALSLMPPSEVEKQFKRIRMISSESLEDLFIYFQRQWINGSIPLSLWNANEYDDRTNNVSEAFNRRFGSRIAKKHPNIWTFIRLIQDEEVRFQRVFIQLASGATNTKQSTTKTAFQRRFEVLNIRFKNGEINSKQLLAGLTSLIGGQKK</sequence>
<evidence type="ECO:0000256" key="2">
    <source>
        <dbReference type="ARBA" id="ARBA00022771"/>
    </source>
</evidence>
<organism evidence="6 7">
    <name type="scientific">Adineta steineri</name>
    <dbReference type="NCBI Taxonomy" id="433720"/>
    <lineage>
        <taxon>Eukaryota</taxon>
        <taxon>Metazoa</taxon>
        <taxon>Spiralia</taxon>
        <taxon>Gnathifera</taxon>
        <taxon>Rotifera</taxon>
        <taxon>Eurotatoria</taxon>
        <taxon>Bdelloidea</taxon>
        <taxon>Adinetida</taxon>
        <taxon>Adinetidae</taxon>
        <taxon>Adineta</taxon>
    </lineage>
</organism>
<dbReference type="PANTHER" id="PTHR47160">
    <property type="entry name" value="PUTATIVE-RELATED"/>
    <property type="match status" value="1"/>
</dbReference>
<evidence type="ECO:0000256" key="3">
    <source>
        <dbReference type="ARBA" id="ARBA00022833"/>
    </source>
</evidence>
<evidence type="ECO:0000259" key="4">
    <source>
        <dbReference type="Pfam" id="PF04500"/>
    </source>
</evidence>
<accession>A0A819QPR0</accession>
<feature type="domain" description="FLYWCH-type" evidence="4">
    <location>
        <begin position="21"/>
        <end position="78"/>
    </location>
</feature>
<keyword evidence="3" id="KW-0862">Zinc</keyword>
<comment type="caution">
    <text evidence="6">The sequence shown here is derived from an EMBL/GenBank/DDBJ whole genome shotgun (WGS) entry which is preliminary data.</text>
</comment>
<evidence type="ECO:0000259" key="5">
    <source>
        <dbReference type="Pfam" id="PF10551"/>
    </source>
</evidence>